<gene>
    <name evidence="3" type="ORF">ACFO1S_14205</name>
</gene>
<protein>
    <submittedName>
        <fullName evidence="3">Glycosyltransferase family 2 protein</fullName>
    </submittedName>
</protein>
<dbReference type="InterPro" id="IPR029044">
    <property type="entry name" value="Nucleotide-diphossugar_trans"/>
</dbReference>
<dbReference type="PANTHER" id="PTHR43685">
    <property type="entry name" value="GLYCOSYLTRANSFERASE"/>
    <property type="match status" value="1"/>
</dbReference>
<reference evidence="4" key="1">
    <citation type="journal article" date="2019" name="Int. J. Syst. Evol. Microbiol.">
        <title>The Global Catalogue of Microorganisms (GCM) 10K type strain sequencing project: providing services to taxonomists for standard genome sequencing and annotation.</title>
        <authorList>
            <consortium name="The Broad Institute Genomics Platform"/>
            <consortium name="The Broad Institute Genome Sequencing Center for Infectious Disease"/>
            <person name="Wu L."/>
            <person name="Ma J."/>
        </authorList>
    </citation>
    <scope>NUCLEOTIDE SEQUENCE [LARGE SCALE GENOMIC DNA]</scope>
    <source>
        <strain evidence="4">CGMCC 4.1641</strain>
    </source>
</reference>
<sequence length="269" mass="29921">MDSSCVGRGAAAKENGRGRTVIQDSLDPVVSIVIPFYNDPYLHEAVASALAQTYRPLEIIVVNDGSQRETDVLYRLEGAGRVKVINQPNRGTASALNAGFRQAAGQYIAWLSSDDRFLPDKVAGQVRFMQENGYAIAHTAFLRMDGKGIAEGQPVRLPDSSMVQFYRSMRLSNTVNGCTVMMTASLFARMGGFNEKLPYTHDYELWLRTILAGFPLGYMREPLTEYRIHAAMGSLRFKEAIGKELAELRRCYVPKLERLLTALEATEQA</sequence>
<evidence type="ECO:0000313" key="3">
    <source>
        <dbReference type="EMBL" id="MFC4304578.1"/>
    </source>
</evidence>
<dbReference type="RefSeq" id="WP_378126999.1">
    <property type="nucleotide sequence ID" value="NZ_JBHSED010000029.1"/>
</dbReference>
<evidence type="ECO:0000256" key="1">
    <source>
        <dbReference type="ARBA" id="ARBA00006739"/>
    </source>
</evidence>
<comment type="similarity">
    <text evidence="1">Belongs to the glycosyltransferase 2 family.</text>
</comment>
<comment type="caution">
    <text evidence="3">The sequence shown here is derived from an EMBL/GenBank/DDBJ whole genome shotgun (WGS) entry which is preliminary data.</text>
</comment>
<dbReference type="SUPFAM" id="SSF53448">
    <property type="entry name" value="Nucleotide-diphospho-sugar transferases"/>
    <property type="match status" value="1"/>
</dbReference>
<dbReference type="Gene3D" id="3.90.550.10">
    <property type="entry name" value="Spore Coat Polysaccharide Biosynthesis Protein SpsA, Chain A"/>
    <property type="match status" value="1"/>
</dbReference>
<evidence type="ECO:0000259" key="2">
    <source>
        <dbReference type="Pfam" id="PF00535"/>
    </source>
</evidence>
<name>A0ABV8SCG5_9BACL</name>
<evidence type="ECO:0000313" key="4">
    <source>
        <dbReference type="Proteomes" id="UP001595755"/>
    </source>
</evidence>
<proteinExistence type="inferred from homology"/>
<dbReference type="Proteomes" id="UP001595755">
    <property type="component" value="Unassembled WGS sequence"/>
</dbReference>
<dbReference type="Pfam" id="PF00535">
    <property type="entry name" value="Glycos_transf_2"/>
    <property type="match status" value="1"/>
</dbReference>
<dbReference type="InterPro" id="IPR050834">
    <property type="entry name" value="Glycosyltransf_2"/>
</dbReference>
<dbReference type="InterPro" id="IPR001173">
    <property type="entry name" value="Glyco_trans_2-like"/>
</dbReference>
<keyword evidence="4" id="KW-1185">Reference proteome</keyword>
<dbReference type="PANTHER" id="PTHR43685:SF11">
    <property type="entry name" value="GLYCOSYLTRANSFERASE TAGX-RELATED"/>
    <property type="match status" value="1"/>
</dbReference>
<feature type="domain" description="Glycosyltransferase 2-like" evidence="2">
    <location>
        <begin position="31"/>
        <end position="153"/>
    </location>
</feature>
<dbReference type="EMBL" id="JBHSED010000029">
    <property type="protein sequence ID" value="MFC4304578.1"/>
    <property type="molecule type" value="Genomic_DNA"/>
</dbReference>
<organism evidence="3 4">
    <name type="scientific">Cohnella boryungensis</name>
    <dbReference type="NCBI Taxonomy" id="768479"/>
    <lineage>
        <taxon>Bacteria</taxon>
        <taxon>Bacillati</taxon>
        <taxon>Bacillota</taxon>
        <taxon>Bacilli</taxon>
        <taxon>Bacillales</taxon>
        <taxon>Paenibacillaceae</taxon>
        <taxon>Cohnella</taxon>
    </lineage>
</organism>
<accession>A0ABV8SCG5</accession>